<dbReference type="EMBL" id="CAJHNH020003724">
    <property type="protein sequence ID" value="CAG5129874.1"/>
    <property type="molecule type" value="Genomic_DNA"/>
</dbReference>
<reference evidence="2" key="1">
    <citation type="submission" date="2021-04" db="EMBL/GenBank/DDBJ databases">
        <authorList>
            <consortium name="Molecular Ecology Group"/>
        </authorList>
    </citation>
    <scope>NUCLEOTIDE SEQUENCE</scope>
</reference>
<accession>A0A8S3ZJW0</accession>
<evidence type="ECO:0000313" key="3">
    <source>
        <dbReference type="Proteomes" id="UP000678393"/>
    </source>
</evidence>
<dbReference type="Proteomes" id="UP000678393">
    <property type="component" value="Unassembled WGS sequence"/>
</dbReference>
<dbReference type="Gene3D" id="2.40.10.10">
    <property type="entry name" value="Trypsin-like serine proteases"/>
    <property type="match status" value="1"/>
</dbReference>
<proteinExistence type="predicted"/>
<sequence length="58" mass="6307">SRPSEILKKTILPVVDYQVCRSLYPNETTPDIFCAGEINGFTDVCRLDGGGPAAYSVE</sequence>
<keyword evidence="3" id="KW-1185">Reference proteome</keyword>
<evidence type="ECO:0000313" key="2">
    <source>
        <dbReference type="EMBL" id="CAG5129874.1"/>
    </source>
</evidence>
<organism evidence="2 3">
    <name type="scientific">Candidula unifasciata</name>
    <dbReference type="NCBI Taxonomy" id="100452"/>
    <lineage>
        <taxon>Eukaryota</taxon>
        <taxon>Metazoa</taxon>
        <taxon>Spiralia</taxon>
        <taxon>Lophotrochozoa</taxon>
        <taxon>Mollusca</taxon>
        <taxon>Gastropoda</taxon>
        <taxon>Heterobranchia</taxon>
        <taxon>Euthyneura</taxon>
        <taxon>Panpulmonata</taxon>
        <taxon>Eupulmonata</taxon>
        <taxon>Stylommatophora</taxon>
        <taxon>Helicina</taxon>
        <taxon>Helicoidea</taxon>
        <taxon>Geomitridae</taxon>
        <taxon>Candidula</taxon>
    </lineage>
</organism>
<feature type="non-terminal residue" evidence="2">
    <location>
        <position position="1"/>
    </location>
</feature>
<comment type="caution">
    <text evidence="2">The sequence shown here is derived from an EMBL/GenBank/DDBJ whole genome shotgun (WGS) entry which is preliminary data.</text>
</comment>
<feature type="non-terminal residue" evidence="2">
    <location>
        <position position="58"/>
    </location>
</feature>
<dbReference type="InterPro" id="IPR009003">
    <property type="entry name" value="Peptidase_S1_PA"/>
</dbReference>
<evidence type="ECO:0000259" key="1">
    <source>
        <dbReference type="Pfam" id="PF00089"/>
    </source>
</evidence>
<dbReference type="Pfam" id="PF00089">
    <property type="entry name" value="Trypsin"/>
    <property type="match status" value="1"/>
</dbReference>
<dbReference type="GO" id="GO:0006508">
    <property type="term" value="P:proteolysis"/>
    <property type="evidence" value="ECO:0007669"/>
    <property type="project" value="InterPro"/>
</dbReference>
<name>A0A8S3ZJW0_9EUPU</name>
<dbReference type="AlphaFoldDB" id="A0A8S3ZJW0"/>
<protein>
    <recommendedName>
        <fullName evidence="1">Peptidase S1 domain-containing protein</fullName>
    </recommendedName>
</protein>
<gene>
    <name evidence="2" type="ORF">CUNI_LOCUS15432</name>
</gene>
<dbReference type="SUPFAM" id="SSF50494">
    <property type="entry name" value="Trypsin-like serine proteases"/>
    <property type="match status" value="1"/>
</dbReference>
<dbReference type="InterPro" id="IPR001254">
    <property type="entry name" value="Trypsin_dom"/>
</dbReference>
<dbReference type="GO" id="GO:0004252">
    <property type="term" value="F:serine-type endopeptidase activity"/>
    <property type="evidence" value="ECO:0007669"/>
    <property type="project" value="InterPro"/>
</dbReference>
<dbReference type="InterPro" id="IPR043504">
    <property type="entry name" value="Peptidase_S1_PA_chymotrypsin"/>
</dbReference>
<feature type="domain" description="Peptidase S1" evidence="1">
    <location>
        <begin position="4"/>
        <end position="55"/>
    </location>
</feature>